<evidence type="ECO:0000256" key="6">
    <source>
        <dbReference type="ARBA" id="ARBA00023242"/>
    </source>
</evidence>
<dbReference type="GO" id="GO:0003677">
    <property type="term" value="F:DNA binding"/>
    <property type="evidence" value="ECO:0007669"/>
    <property type="project" value="UniProtKB-KW"/>
</dbReference>
<feature type="region of interest" description="Disordered" evidence="8">
    <location>
        <begin position="669"/>
        <end position="711"/>
    </location>
</feature>
<dbReference type="Proteomes" id="UP000694580">
    <property type="component" value="Chromosome 6"/>
</dbReference>
<dbReference type="Ensembl" id="ENSDCDT00010014954.1">
    <property type="protein sequence ID" value="ENSDCDP00010014183.1"/>
    <property type="gene ID" value="ENSDCDG00010006507.1"/>
</dbReference>
<feature type="domain" description="BED-type" evidence="10">
    <location>
        <begin position="173"/>
        <end position="223"/>
    </location>
</feature>
<keyword evidence="4" id="KW-0862">Zinc</keyword>
<evidence type="ECO:0000256" key="5">
    <source>
        <dbReference type="ARBA" id="ARBA00023125"/>
    </source>
</evidence>
<dbReference type="GeneTree" id="ENSGT00940000158431"/>
<keyword evidence="12" id="KW-1185">Reference proteome</keyword>
<keyword evidence="9" id="KW-0812">Transmembrane</keyword>
<evidence type="ECO:0000259" key="10">
    <source>
        <dbReference type="PROSITE" id="PS50808"/>
    </source>
</evidence>
<comment type="subcellular location">
    <subcellularLocation>
        <location evidence="1">Nucleus</location>
    </subcellularLocation>
</comment>
<keyword evidence="3 7" id="KW-0863">Zinc-finger</keyword>
<dbReference type="GO" id="GO:0008270">
    <property type="term" value="F:zinc ion binding"/>
    <property type="evidence" value="ECO:0007669"/>
    <property type="project" value="UniProtKB-KW"/>
</dbReference>
<dbReference type="InterPro" id="IPR052717">
    <property type="entry name" value="Vacuolar_transposase_reg"/>
</dbReference>
<keyword evidence="5" id="KW-0238">DNA-binding</keyword>
<dbReference type="SMART" id="SM00614">
    <property type="entry name" value="ZnF_BED"/>
    <property type="match status" value="2"/>
</dbReference>
<reference evidence="11" key="2">
    <citation type="submission" date="2025-08" db="UniProtKB">
        <authorList>
            <consortium name="Ensembl"/>
        </authorList>
    </citation>
    <scope>IDENTIFICATION</scope>
</reference>
<dbReference type="SUPFAM" id="SSF57667">
    <property type="entry name" value="beta-beta-alpha zinc fingers"/>
    <property type="match status" value="2"/>
</dbReference>
<keyword evidence="2" id="KW-0479">Metal-binding</keyword>
<keyword evidence="9" id="KW-0472">Membrane</keyword>
<dbReference type="Pfam" id="PF02892">
    <property type="entry name" value="zf-BED"/>
    <property type="match status" value="2"/>
</dbReference>
<dbReference type="GO" id="GO:0006357">
    <property type="term" value="P:regulation of transcription by RNA polymerase II"/>
    <property type="evidence" value="ECO:0007669"/>
    <property type="project" value="TreeGrafter"/>
</dbReference>
<feature type="domain" description="BED-type" evidence="10">
    <location>
        <begin position="80"/>
        <end position="130"/>
    </location>
</feature>
<feature type="transmembrane region" description="Helical" evidence="9">
    <location>
        <begin position="6"/>
        <end position="29"/>
    </location>
</feature>
<reference evidence="11" key="3">
    <citation type="submission" date="2025-09" db="UniProtKB">
        <authorList>
            <consortium name="Ensembl"/>
        </authorList>
    </citation>
    <scope>IDENTIFICATION</scope>
</reference>
<accession>A0AAY4AZJ4</accession>
<dbReference type="AlphaFoldDB" id="A0AAY4AZJ4"/>
<evidence type="ECO:0000256" key="7">
    <source>
        <dbReference type="PROSITE-ProRule" id="PRU00027"/>
    </source>
</evidence>
<keyword evidence="6" id="KW-0539">Nucleus</keyword>
<name>A0AAY4AZJ4_9TELE</name>
<dbReference type="InterPro" id="IPR003656">
    <property type="entry name" value="Znf_BED"/>
</dbReference>
<dbReference type="InterPro" id="IPR036236">
    <property type="entry name" value="Znf_C2H2_sf"/>
</dbReference>
<dbReference type="SUPFAM" id="SSF53098">
    <property type="entry name" value="Ribonuclease H-like"/>
    <property type="match status" value="1"/>
</dbReference>
<evidence type="ECO:0000256" key="2">
    <source>
        <dbReference type="ARBA" id="ARBA00022723"/>
    </source>
</evidence>
<dbReference type="GO" id="GO:0046983">
    <property type="term" value="F:protein dimerization activity"/>
    <property type="evidence" value="ECO:0007669"/>
    <property type="project" value="InterPro"/>
</dbReference>
<gene>
    <name evidence="11" type="primary">zbed4l2</name>
</gene>
<dbReference type="PROSITE" id="PS50808">
    <property type="entry name" value="ZF_BED"/>
    <property type="match status" value="2"/>
</dbReference>
<dbReference type="PANTHER" id="PTHR46169">
    <property type="entry name" value="DNA REPLICATION-RELATED ELEMENT FACTOR, ISOFORM A"/>
    <property type="match status" value="1"/>
</dbReference>
<dbReference type="InterPro" id="IPR008906">
    <property type="entry name" value="HATC_C_dom"/>
</dbReference>
<dbReference type="Pfam" id="PF05699">
    <property type="entry name" value="Dimer_Tnp_hAT"/>
    <property type="match status" value="1"/>
</dbReference>
<evidence type="ECO:0000256" key="9">
    <source>
        <dbReference type="SAM" id="Phobius"/>
    </source>
</evidence>
<keyword evidence="9" id="KW-1133">Transmembrane helix</keyword>
<evidence type="ECO:0000256" key="4">
    <source>
        <dbReference type="ARBA" id="ARBA00022833"/>
    </source>
</evidence>
<evidence type="ECO:0000256" key="3">
    <source>
        <dbReference type="ARBA" id="ARBA00022771"/>
    </source>
</evidence>
<organism evidence="11 12">
    <name type="scientific">Denticeps clupeoides</name>
    <name type="common">denticle herring</name>
    <dbReference type="NCBI Taxonomy" id="299321"/>
    <lineage>
        <taxon>Eukaryota</taxon>
        <taxon>Metazoa</taxon>
        <taxon>Chordata</taxon>
        <taxon>Craniata</taxon>
        <taxon>Vertebrata</taxon>
        <taxon>Euteleostomi</taxon>
        <taxon>Actinopterygii</taxon>
        <taxon>Neopterygii</taxon>
        <taxon>Teleostei</taxon>
        <taxon>Clupei</taxon>
        <taxon>Clupeiformes</taxon>
        <taxon>Denticipitoidei</taxon>
        <taxon>Denticipitidae</taxon>
        <taxon>Denticeps</taxon>
    </lineage>
</organism>
<protein>
    <recommendedName>
        <fullName evidence="10">BED-type domain-containing protein</fullName>
    </recommendedName>
</protein>
<evidence type="ECO:0000256" key="1">
    <source>
        <dbReference type="ARBA" id="ARBA00004123"/>
    </source>
</evidence>
<dbReference type="InterPro" id="IPR012337">
    <property type="entry name" value="RNaseH-like_sf"/>
</dbReference>
<sequence length="825" mass="91235">MTLYNAVPGGFLPFVVVSCLLVVGHSLWAEQKKDGVKKKKKKKHFLRRLCSRDTTIPPGRLRRLVEHRDAAMSDGRRGRRVGSRVWKYFYIKDRSHVCCTICKAELNWHNSTTSMLQHLKRKHGRPEPAAARVDTFESFLNSLEHLAAAECSPETRSTEEGDDAECFTPSSQRRTSKVWKFYKQLTETSVMCIFCKKKLAFNNSTTSMREHLIRLHKVSNNTLTSASVPPLPGNTPDGETALQPAAVCVKEEPNDGAISSEGVEPKYVQSTEVDEIVMDNHAVTEAGSKKTASSVTDLVLGMVTCDLQPLTVVEERGFGLMLRSLEPSYVPPSPGQLGSLIWQRYSGCKKHLQLHLRASLASRSLALCAESWSSYAAAGQTYLTVSGSFIDRNWRLVRCCLATQPLPDPSCTGRILTAALSDFGLPETLVSCVVRDTADAPDGPPLPEGWAELRCVAAALQQCIGSALASEPVRQTLAEVRRIASSPRQDSGAANKAGPQPDDPARWLTTMHMCESLLELGPVPACELAEPQRSLLKELALVLKTVYIAASFLSEGVNGPMSALMPSLQGVYRLLEQQMAKSSCAFAQTTVKGILSRMEMLWSLGDEEALVESTAVLASFLDPRFKELRFLSPQARQKLHGKVKELLSAQAHREGEEFGKERDVMEVGFDDPLSLDSPPRCGSPGDDGIVGQNSKPENSAPPPSPQSPACQNMYDVLLGEDPTERMPEIHQQLENYIAEPLCKRSLSPLHWWYSMEHRFPAVSRLARRYLAIPATVVPTERAFAARESTASQRRAVLGARHLDHILFLHQNKEYVEQLKRGSVWT</sequence>
<evidence type="ECO:0000313" key="12">
    <source>
        <dbReference type="Proteomes" id="UP000694580"/>
    </source>
</evidence>
<feature type="region of interest" description="Disordered" evidence="8">
    <location>
        <begin position="484"/>
        <end position="504"/>
    </location>
</feature>
<dbReference type="PANTHER" id="PTHR46169:SF9">
    <property type="entry name" value="SI:DKEYP-117B8.4"/>
    <property type="match status" value="1"/>
</dbReference>
<reference evidence="11 12" key="1">
    <citation type="submission" date="2020-06" db="EMBL/GenBank/DDBJ databases">
        <authorList>
            <consortium name="Wellcome Sanger Institute Data Sharing"/>
        </authorList>
    </citation>
    <scope>NUCLEOTIDE SEQUENCE [LARGE SCALE GENOMIC DNA]</scope>
</reference>
<evidence type="ECO:0000256" key="8">
    <source>
        <dbReference type="SAM" id="MobiDB-lite"/>
    </source>
</evidence>
<evidence type="ECO:0000313" key="11">
    <source>
        <dbReference type="Ensembl" id="ENSDCDP00010014183.1"/>
    </source>
</evidence>
<dbReference type="GO" id="GO:0005634">
    <property type="term" value="C:nucleus"/>
    <property type="evidence" value="ECO:0007669"/>
    <property type="project" value="UniProtKB-SubCell"/>
</dbReference>
<dbReference type="SUPFAM" id="SSF140996">
    <property type="entry name" value="Hermes dimerisation domain"/>
    <property type="match status" value="1"/>
</dbReference>
<proteinExistence type="predicted"/>